<dbReference type="SUPFAM" id="SSF51735">
    <property type="entry name" value="NAD(P)-binding Rossmann-fold domains"/>
    <property type="match status" value="1"/>
</dbReference>
<dbReference type="Pfam" id="PF00106">
    <property type="entry name" value="adh_short"/>
    <property type="match status" value="1"/>
</dbReference>
<dbReference type="InterPro" id="IPR002347">
    <property type="entry name" value="SDR_fam"/>
</dbReference>
<gene>
    <name evidence="9" type="ORF">CCR75_004351</name>
</gene>
<dbReference type="OrthoDB" id="153074at2759"/>
<evidence type="ECO:0000256" key="8">
    <source>
        <dbReference type="ARBA" id="ARBA00023002"/>
    </source>
</evidence>
<comment type="caution">
    <text evidence="9">The sequence shown here is derived from an EMBL/GenBank/DDBJ whole genome shotgun (WGS) entry which is preliminary data.</text>
</comment>
<reference evidence="9 10" key="1">
    <citation type="journal article" date="2021" name="Genome Biol.">
        <title>AFLAP: assembly-free linkage analysis pipeline using k-mers from genome sequencing data.</title>
        <authorList>
            <person name="Fletcher K."/>
            <person name="Zhang L."/>
            <person name="Gil J."/>
            <person name="Han R."/>
            <person name="Cavanaugh K."/>
            <person name="Michelmore R."/>
        </authorList>
    </citation>
    <scope>NUCLEOTIDE SEQUENCE [LARGE SCALE GENOMIC DNA]</scope>
    <source>
        <strain evidence="9 10">SF5</strain>
    </source>
</reference>
<keyword evidence="6" id="KW-0963">Cytoplasm</keyword>
<dbReference type="GeneID" id="94348108"/>
<dbReference type="Gene3D" id="3.40.50.720">
    <property type="entry name" value="NAD(P)-binding Rossmann-like Domain"/>
    <property type="match status" value="1"/>
</dbReference>
<dbReference type="InterPro" id="IPR036291">
    <property type="entry name" value="NAD(P)-bd_dom_sf"/>
</dbReference>
<comment type="subunit">
    <text evidence="3">Homodimer.</text>
</comment>
<dbReference type="GO" id="GO:0005737">
    <property type="term" value="C:cytoplasm"/>
    <property type="evidence" value="ECO:0007669"/>
    <property type="project" value="UniProtKB-SubCell"/>
</dbReference>
<dbReference type="InterPro" id="IPR006393">
    <property type="entry name" value="Sepiapterin_red"/>
</dbReference>
<evidence type="ECO:0000256" key="2">
    <source>
        <dbReference type="ARBA" id="ARBA00010483"/>
    </source>
</evidence>
<dbReference type="GO" id="GO:0004757">
    <property type="term" value="F:sepiapterin reductase (NADP+) activity"/>
    <property type="evidence" value="ECO:0007669"/>
    <property type="project" value="UniProtKB-EC"/>
</dbReference>
<evidence type="ECO:0000313" key="9">
    <source>
        <dbReference type="EMBL" id="TDH67976.1"/>
    </source>
</evidence>
<dbReference type="GO" id="GO:0006729">
    <property type="term" value="P:tetrahydrobiopterin biosynthetic process"/>
    <property type="evidence" value="ECO:0007669"/>
    <property type="project" value="InterPro"/>
</dbReference>
<dbReference type="AlphaFoldDB" id="A0A976FKD6"/>
<dbReference type="RefSeq" id="XP_067817475.1">
    <property type="nucleotide sequence ID" value="XM_067962437.1"/>
</dbReference>
<dbReference type="InterPro" id="IPR051721">
    <property type="entry name" value="Biopterin_syn/organic_redct"/>
</dbReference>
<dbReference type="KEGG" id="blac:94348108"/>
<evidence type="ECO:0000256" key="3">
    <source>
        <dbReference type="ARBA" id="ARBA00011738"/>
    </source>
</evidence>
<dbReference type="FunFam" id="3.40.50.720:FF:000259">
    <property type="entry name" value="Sepiapterin reductase"/>
    <property type="match status" value="1"/>
</dbReference>
<dbReference type="EMBL" id="SHOA02000017">
    <property type="protein sequence ID" value="TDH67976.1"/>
    <property type="molecule type" value="Genomic_DNA"/>
</dbReference>
<dbReference type="PANTHER" id="PTHR44085:SF2">
    <property type="entry name" value="SEPIAPTERIN REDUCTASE"/>
    <property type="match status" value="1"/>
</dbReference>
<evidence type="ECO:0000256" key="5">
    <source>
        <dbReference type="ARBA" id="ARBA00019170"/>
    </source>
</evidence>
<keyword evidence="7" id="KW-0521">NADP</keyword>
<dbReference type="NCBIfam" id="TIGR01500">
    <property type="entry name" value="sepiapter_red"/>
    <property type="match status" value="1"/>
</dbReference>
<evidence type="ECO:0000256" key="7">
    <source>
        <dbReference type="ARBA" id="ARBA00022857"/>
    </source>
</evidence>
<keyword evidence="10" id="KW-1185">Reference proteome</keyword>
<evidence type="ECO:0000256" key="1">
    <source>
        <dbReference type="ARBA" id="ARBA00004496"/>
    </source>
</evidence>
<evidence type="ECO:0000256" key="4">
    <source>
        <dbReference type="ARBA" id="ARBA00013075"/>
    </source>
</evidence>
<protein>
    <recommendedName>
        <fullName evidence="5">Sepiapterin reductase</fullName>
        <ecNumber evidence="4">1.1.1.153</ecNumber>
    </recommendedName>
</protein>
<dbReference type="EC" id="1.1.1.153" evidence="4"/>
<organism evidence="9 10">
    <name type="scientific">Bremia lactucae</name>
    <name type="common">Lettuce downy mildew</name>
    <dbReference type="NCBI Taxonomy" id="4779"/>
    <lineage>
        <taxon>Eukaryota</taxon>
        <taxon>Sar</taxon>
        <taxon>Stramenopiles</taxon>
        <taxon>Oomycota</taxon>
        <taxon>Peronosporomycetes</taxon>
        <taxon>Peronosporales</taxon>
        <taxon>Peronosporaceae</taxon>
        <taxon>Bremia</taxon>
    </lineage>
</organism>
<accession>A0A976FKD6</accession>
<dbReference type="Proteomes" id="UP000294530">
    <property type="component" value="Unassembled WGS sequence"/>
</dbReference>
<sequence length="282" mass="31394">MQKTRNAVLITGASQGYGRCLALDFVRLLQDEGLDLYLWARNEAGLKETERLAHMEWTMKATASELQCFVKSVDLSNSSDYASKMDELRLQVSKQNYDRVYVVHNAGSLGKLGLVQECASSLIELSQYWELNVTSVIWLNKSFLDMFGASTDSMLVSNNLKPTQLVIVNITSLCGITPFKTHMMYCTGKAAREMHHRVIAAEQAAFDKVRVLQYSPGPMDTDMQQTLRISPTVDSELQKQFIGMKAAGKLIPPAQSSARGVKLAISGDYESGSHVDYYDLDV</sequence>
<comment type="similarity">
    <text evidence="2">Belongs to the sepiapterin reductase family.</text>
</comment>
<dbReference type="PRINTS" id="PR00081">
    <property type="entry name" value="GDHRDH"/>
</dbReference>
<keyword evidence="8" id="KW-0560">Oxidoreductase</keyword>
<evidence type="ECO:0000313" key="10">
    <source>
        <dbReference type="Proteomes" id="UP000294530"/>
    </source>
</evidence>
<proteinExistence type="inferred from homology"/>
<comment type="subcellular location">
    <subcellularLocation>
        <location evidence="1">Cytoplasm</location>
    </subcellularLocation>
</comment>
<dbReference type="PANTHER" id="PTHR44085">
    <property type="entry name" value="SEPIAPTERIN REDUCTASE"/>
    <property type="match status" value="1"/>
</dbReference>
<evidence type="ECO:0000256" key="6">
    <source>
        <dbReference type="ARBA" id="ARBA00022490"/>
    </source>
</evidence>
<name>A0A976FKD6_BRELC</name>